<dbReference type="EMBL" id="JBHSKD010000004">
    <property type="protein sequence ID" value="MFC5176113.1"/>
    <property type="molecule type" value="Genomic_DNA"/>
</dbReference>
<dbReference type="PANTHER" id="PTHR43767:SF1">
    <property type="entry name" value="NONRIBOSOMAL PEPTIDE SYNTHASE PES1 (EUROFUNG)-RELATED"/>
    <property type="match status" value="1"/>
</dbReference>
<sequence>MSLLVPERRRAATPATARPVLDLGHPEKTGRVALHTDHGPVTYGDLAGRAARLAEALGSTRRLVLVETTNTLDSVVAYLAALEHGHVALLAAPEHAASLADAWEPDVVLDAHGGLTERHEGSRHDLHPDLALLLSTSGSTGSPKLVRLSRDNLTSNAASIASYLGITPDDRAATSLPLHYCYGLSVLHSHLLTGAGVVLTDRSVVDEEFWERFTAAGATSFAGVPYTFDLLEHAGFAGRELPSLRYVTQAGGRMTPDRVRRWAALGRERGFDLVVMYGQTEATARMAWLPPGLAERYPGAVGVAVPGGRLRLDPVADAPRDVGELVYEGPNVMLGYAEQPDDLALGATVTELRTGDLARCRDGLFEIVGRRGRTAKAFGLRIDLERVERRVGHRLGDDLACLLADPHGRDLLHAVTTRPRREAALRAAVAEAAGLPAAAVRVTRLAELPRTPSGKPCLAAIGRYVETSSEAEVAEPASLEQQLVDDFATVLGRADVRRDDSFTGLGGDSLSYVELATRLAGRLPTLPADWPSRTVADLAGTTTARPVRPGRRWWVPADTTVVLRAVAIVLVVGTHANLLTVPGGAHVLLALAGYNLARFSLGDVPRRQRVRNGLSAVAQVAVPSALVLGAITLATGMYAATTPLLLNQLLGSDTWTVDWQLWFLEALVWLSLGAVALAAVPAFDRWERRAPFGVPLALLGAALVVRFAWTGVEAGPTERYTTGVVAWCFVLGWLAARATTPSRRVLVAVLAAVATVGFFDDLQRELVVVGGIALLAALPTLRVPALLTRPLTLLAGGSLFVYLTHWQVYPHLEDDHPVLATLSSFAVGTACWWLTRPALRRLATALRPRGTEDP</sequence>
<dbReference type="Pfam" id="PF00550">
    <property type="entry name" value="PP-binding"/>
    <property type="match status" value="1"/>
</dbReference>
<feature type="transmembrane region" description="Helical" evidence="1">
    <location>
        <begin position="766"/>
        <end position="784"/>
    </location>
</feature>
<dbReference type="SUPFAM" id="SSF56801">
    <property type="entry name" value="Acetyl-CoA synthetase-like"/>
    <property type="match status" value="1"/>
</dbReference>
<dbReference type="Pfam" id="PF01757">
    <property type="entry name" value="Acyl_transf_3"/>
    <property type="match status" value="1"/>
</dbReference>
<feature type="transmembrane region" description="Helical" evidence="1">
    <location>
        <begin position="578"/>
        <end position="597"/>
    </location>
</feature>
<proteinExistence type="predicted"/>
<accession>A0ABW0BG07</accession>
<comment type="caution">
    <text evidence="3">The sequence shown here is derived from an EMBL/GenBank/DDBJ whole genome shotgun (WGS) entry which is preliminary data.</text>
</comment>
<dbReference type="InterPro" id="IPR042099">
    <property type="entry name" value="ANL_N_sf"/>
</dbReference>
<protein>
    <submittedName>
        <fullName evidence="3">AMP-binding protein</fullName>
    </submittedName>
</protein>
<dbReference type="InterPro" id="IPR002656">
    <property type="entry name" value="Acyl_transf_3_dom"/>
</dbReference>
<dbReference type="PANTHER" id="PTHR43767">
    <property type="entry name" value="LONG-CHAIN-FATTY-ACID--COA LIGASE"/>
    <property type="match status" value="1"/>
</dbReference>
<feature type="domain" description="Carrier" evidence="2">
    <location>
        <begin position="474"/>
        <end position="546"/>
    </location>
</feature>
<evidence type="ECO:0000313" key="3">
    <source>
        <dbReference type="EMBL" id="MFC5176113.1"/>
    </source>
</evidence>
<evidence type="ECO:0000313" key="4">
    <source>
        <dbReference type="Proteomes" id="UP001596087"/>
    </source>
</evidence>
<reference evidence="4" key="1">
    <citation type="journal article" date="2019" name="Int. J. Syst. Evol. Microbiol.">
        <title>The Global Catalogue of Microorganisms (GCM) 10K type strain sequencing project: providing services to taxonomists for standard genome sequencing and annotation.</title>
        <authorList>
            <consortium name="The Broad Institute Genomics Platform"/>
            <consortium name="The Broad Institute Genome Sequencing Center for Infectious Disease"/>
            <person name="Wu L."/>
            <person name="Ma J."/>
        </authorList>
    </citation>
    <scope>NUCLEOTIDE SEQUENCE [LARGE SCALE GENOMIC DNA]</scope>
    <source>
        <strain evidence="4">DFY41</strain>
    </source>
</reference>
<keyword evidence="1" id="KW-1133">Transmembrane helix</keyword>
<feature type="transmembrane region" description="Helical" evidence="1">
    <location>
        <begin position="743"/>
        <end position="760"/>
    </location>
</feature>
<feature type="transmembrane region" description="Helical" evidence="1">
    <location>
        <begin position="720"/>
        <end position="736"/>
    </location>
</feature>
<feature type="transmembrane region" description="Helical" evidence="1">
    <location>
        <begin position="820"/>
        <end position="839"/>
    </location>
</feature>
<dbReference type="PROSITE" id="PS50075">
    <property type="entry name" value="CARRIER"/>
    <property type="match status" value="1"/>
</dbReference>
<dbReference type="InterPro" id="IPR036736">
    <property type="entry name" value="ACP-like_sf"/>
</dbReference>
<organism evidence="3 4">
    <name type="scientific">Nocardioides taihuensis</name>
    <dbReference type="NCBI Taxonomy" id="1835606"/>
    <lineage>
        <taxon>Bacteria</taxon>
        <taxon>Bacillati</taxon>
        <taxon>Actinomycetota</taxon>
        <taxon>Actinomycetes</taxon>
        <taxon>Propionibacteriales</taxon>
        <taxon>Nocardioidaceae</taxon>
        <taxon>Nocardioides</taxon>
    </lineage>
</organism>
<dbReference type="InterPro" id="IPR009081">
    <property type="entry name" value="PP-bd_ACP"/>
</dbReference>
<dbReference type="Pfam" id="PF00501">
    <property type="entry name" value="AMP-binding"/>
    <property type="match status" value="1"/>
</dbReference>
<dbReference type="SUPFAM" id="SSF47336">
    <property type="entry name" value="ACP-like"/>
    <property type="match status" value="1"/>
</dbReference>
<feature type="transmembrane region" description="Helical" evidence="1">
    <location>
        <begin position="617"/>
        <end position="639"/>
    </location>
</feature>
<keyword evidence="4" id="KW-1185">Reference proteome</keyword>
<keyword evidence="1" id="KW-0812">Transmembrane</keyword>
<feature type="transmembrane region" description="Helical" evidence="1">
    <location>
        <begin position="659"/>
        <end position="683"/>
    </location>
</feature>
<feature type="transmembrane region" description="Helical" evidence="1">
    <location>
        <begin position="791"/>
        <end position="808"/>
    </location>
</feature>
<keyword evidence="1" id="KW-0472">Membrane</keyword>
<name>A0ABW0BG07_9ACTN</name>
<dbReference type="Proteomes" id="UP001596087">
    <property type="component" value="Unassembled WGS sequence"/>
</dbReference>
<dbReference type="InterPro" id="IPR000873">
    <property type="entry name" value="AMP-dep_synth/lig_dom"/>
</dbReference>
<dbReference type="Gene3D" id="3.40.50.12780">
    <property type="entry name" value="N-terminal domain of ligase-like"/>
    <property type="match status" value="1"/>
</dbReference>
<feature type="transmembrane region" description="Helical" evidence="1">
    <location>
        <begin position="690"/>
        <end position="708"/>
    </location>
</feature>
<evidence type="ECO:0000256" key="1">
    <source>
        <dbReference type="SAM" id="Phobius"/>
    </source>
</evidence>
<evidence type="ECO:0000259" key="2">
    <source>
        <dbReference type="PROSITE" id="PS50075"/>
    </source>
</evidence>
<dbReference type="RefSeq" id="WP_378587927.1">
    <property type="nucleotide sequence ID" value="NZ_JBHSKD010000004.1"/>
</dbReference>
<dbReference type="Gene3D" id="1.10.1200.10">
    <property type="entry name" value="ACP-like"/>
    <property type="match status" value="1"/>
</dbReference>
<dbReference type="InterPro" id="IPR050237">
    <property type="entry name" value="ATP-dep_AMP-bd_enzyme"/>
</dbReference>
<gene>
    <name evidence="3" type="ORF">ACFPGP_05475</name>
</gene>